<accession>A0A7J7DTK6</accession>
<dbReference type="Proteomes" id="UP000593562">
    <property type="component" value="Unassembled WGS sequence"/>
</dbReference>
<evidence type="ECO:0000313" key="1">
    <source>
        <dbReference type="EMBL" id="KAF5749466.1"/>
    </source>
</evidence>
<organism evidence="1 2">
    <name type="scientific">Tripterygium wilfordii</name>
    <name type="common">Thunder God vine</name>
    <dbReference type="NCBI Taxonomy" id="458696"/>
    <lineage>
        <taxon>Eukaryota</taxon>
        <taxon>Viridiplantae</taxon>
        <taxon>Streptophyta</taxon>
        <taxon>Embryophyta</taxon>
        <taxon>Tracheophyta</taxon>
        <taxon>Spermatophyta</taxon>
        <taxon>Magnoliopsida</taxon>
        <taxon>eudicotyledons</taxon>
        <taxon>Gunneridae</taxon>
        <taxon>Pentapetalae</taxon>
        <taxon>rosids</taxon>
        <taxon>fabids</taxon>
        <taxon>Celastrales</taxon>
        <taxon>Celastraceae</taxon>
        <taxon>Tripterygium</taxon>
    </lineage>
</organism>
<dbReference type="EMBL" id="JAAARO010000004">
    <property type="protein sequence ID" value="KAF5749466.1"/>
    <property type="molecule type" value="Genomic_DNA"/>
</dbReference>
<protein>
    <submittedName>
        <fullName evidence="1">Uncharacterized protein</fullName>
    </submittedName>
</protein>
<sequence length="173" mass="19735">MKGNRKRLLKSVLDYLKSDNYMLSPLISSDFRVSRMKKPMKRRNNRLLEAVLHFLKSDTYLFVPLISPPPSGFTEPNTPASSSPLFEKSSHHVKKIAMEVSTNFKNNRSTHQSANEVTGNMFSEEKVSETSILGQQSIRHRKSLKHTIHHSCRSTSVSGKRVLRSQLRKLAVD</sequence>
<dbReference type="PANTHER" id="PTHR36811:SF2">
    <property type="entry name" value="OS08G0444440 PROTEIN"/>
    <property type="match status" value="1"/>
</dbReference>
<proteinExistence type="predicted"/>
<dbReference type="InParanoid" id="A0A7J7DTK6"/>
<keyword evidence="2" id="KW-1185">Reference proteome</keyword>
<name>A0A7J7DTK6_TRIWF</name>
<comment type="caution">
    <text evidence="1">The sequence shown here is derived from an EMBL/GenBank/DDBJ whole genome shotgun (WGS) entry which is preliminary data.</text>
</comment>
<dbReference type="PANTHER" id="PTHR36811">
    <property type="entry name" value="OS08G0444440 PROTEIN"/>
    <property type="match status" value="1"/>
</dbReference>
<evidence type="ECO:0000313" key="2">
    <source>
        <dbReference type="Proteomes" id="UP000593562"/>
    </source>
</evidence>
<gene>
    <name evidence="1" type="ORF">HS088_TW04G01435</name>
</gene>
<dbReference type="AlphaFoldDB" id="A0A7J7DTK6"/>
<reference evidence="1 2" key="1">
    <citation type="journal article" date="2020" name="Nat. Commun.">
        <title>Genome of Tripterygium wilfordii and identification of cytochrome P450 involved in triptolide biosynthesis.</title>
        <authorList>
            <person name="Tu L."/>
            <person name="Su P."/>
            <person name="Zhang Z."/>
            <person name="Gao L."/>
            <person name="Wang J."/>
            <person name="Hu T."/>
            <person name="Zhou J."/>
            <person name="Zhang Y."/>
            <person name="Zhao Y."/>
            <person name="Liu Y."/>
            <person name="Song Y."/>
            <person name="Tong Y."/>
            <person name="Lu Y."/>
            <person name="Yang J."/>
            <person name="Xu C."/>
            <person name="Jia M."/>
            <person name="Peters R.J."/>
            <person name="Huang L."/>
            <person name="Gao W."/>
        </authorList>
    </citation>
    <scope>NUCLEOTIDE SEQUENCE [LARGE SCALE GENOMIC DNA]</scope>
    <source>
        <strain evidence="2">cv. XIE 37</strain>
        <tissue evidence="1">Leaf</tissue>
    </source>
</reference>